<protein>
    <recommendedName>
        <fullName evidence="1">MATH domain-containing protein</fullName>
    </recommendedName>
</protein>
<dbReference type="CDD" id="cd00121">
    <property type="entry name" value="MATH"/>
    <property type="match status" value="2"/>
</dbReference>
<dbReference type="PANTHER" id="PTHR46308:SF1">
    <property type="entry name" value="MATH DOMAIN-CONTAINING PROTEIN"/>
    <property type="match status" value="1"/>
</dbReference>
<dbReference type="STRING" id="135651.G0MV37"/>
<dbReference type="EMBL" id="GL379813">
    <property type="protein sequence ID" value="EGT44556.1"/>
    <property type="molecule type" value="Genomic_DNA"/>
</dbReference>
<dbReference type="PANTHER" id="PTHR46308">
    <property type="entry name" value="MATH (MEPRIN-ASSOCIATED TRAF HOMOLOGY) DOMAIN CONTAINING"/>
    <property type="match status" value="1"/>
</dbReference>
<dbReference type="InterPro" id="IPR002083">
    <property type="entry name" value="MATH/TRAF_dom"/>
</dbReference>
<keyword evidence="3" id="KW-1185">Reference proteome</keyword>
<dbReference type="PROSITE" id="PS50144">
    <property type="entry name" value="MATH"/>
    <property type="match status" value="1"/>
</dbReference>
<proteinExistence type="predicted"/>
<evidence type="ECO:0000259" key="1">
    <source>
        <dbReference type="PROSITE" id="PS50144"/>
    </source>
</evidence>
<dbReference type="InterPro" id="IPR008974">
    <property type="entry name" value="TRAF-like"/>
</dbReference>
<dbReference type="Pfam" id="PF00917">
    <property type="entry name" value="MATH"/>
    <property type="match status" value="2"/>
</dbReference>
<gene>
    <name evidence="2" type="ORF">CAEBREN_04589</name>
</gene>
<dbReference type="SMART" id="SM00061">
    <property type="entry name" value="MATH"/>
    <property type="match status" value="2"/>
</dbReference>
<sequence length="351" mass="40868">MNQKTRSFVLKHVFKNVSTMKDSENLISSSEDHFGVPWFIDIWHKKDYLGVYLHCRRTENKKKWSIGTEYEIHVLHPNGNSIYTSSAISHCFTKPTGHGQGKTMTWERMEKEFLLNDELVVEICVKIGKITGIEDFHLGMSGTDDKLYPVEKQMNQEPRSFVLKNVFKNVPNMKDNEDCYGLTEDHFGVPWFISICNKKEHLGVFLHCNRSEKEKEWSIDTEFEIHILNANGKPAHKTSGFSYCFTEAIGYGPKLMEWKKMEKEFLFNDELIVEIRVKIIQMTGIEDFHLNMSGTNDTLSTFQYQMNRRPRSFVLTHVFKNVSKMRGPSYGPFIIENGCIGLTEEYFGVPW</sequence>
<dbReference type="InParanoid" id="G0MV37"/>
<dbReference type="OrthoDB" id="5901943at2759"/>
<evidence type="ECO:0000313" key="3">
    <source>
        <dbReference type="Proteomes" id="UP000008068"/>
    </source>
</evidence>
<dbReference type="FunCoup" id="G0MV37">
    <property type="interactions" value="227"/>
</dbReference>
<evidence type="ECO:0000313" key="2">
    <source>
        <dbReference type="EMBL" id="EGT44556.1"/>
    </source>
</evidence>
<dbReference type="SUPFAM" id="SSF49599">
    <property type="entry name" value="TRAF domain-like"/>
    <property type="match status" value="2"/>
</dbReference>
<dbReference type="Gene3D" id="2.60.210.10">
    <property type="entry name" value="Apoptosis, Tumor Necrosis Factor Receptor Associated Protein 2, Chain A"/>
    <property type="match status" value="2"/>
</dbReference>
<organism evidence="3">
    <name type="scientific">Caenorhabditis brenneri</name>
    <name type="common">Nematode worm</name>
    <dbReference type="NCBI Taxonomy" id="135651"/>
    <lineage>
        <taxon>Eukaryota</taxon>
        <taxon>Metazoa</taxon>
        <taxon>Ecdysozoa</taxon>
        <taxon>Nematoda</taxon>
        <taxon>Chromadorea</taxon>
        <taxon>Rhabditida</taxon>
        <taxon>Rhabditina</taxon>
        <taxon>Rhabditomorpha</taxon>
        <taxon>Rhabditoidea</taxon>
        <taxon>Rhabditidae</taxon>
        <taxon>Peloderinae</taxon>
        <taxon>Caenorhabditis</taxon>
    </lineage>
</organism>
<reference evidence="3" key="1">
    <citation type="submission" date="2011-07" db="EMBL/GenBank/DDBJ databases">
        <authorList>
            <consortium name="Caenorhabditis brenneri Sequencing and Analysis Consortium"/>
            <person name="Wilson R.K."/>
        </authorList>
    </citation>
    <scope>NUCLEOTIDE SEQUENCE [LARGE SCALE GENOMIC DNA]</scope>
    <source>
        <strain evidence="3">PB2801</strain>
    </source>
</reference>
<dbReference type="Proteomes" id="UP000008068">
    <property type="component" value="Unassembled WGS sequence"/>
</dbReference>
<dbReference type="OMA" id="FGVPWFI"/>
<feature type="domain" description="MATH" evidence="1">
    <location>
        <begin position="7"/>
        <end position="125"/>
    </location>
</feature>
<accession>G0MV37</accession>
<dbReference type="AlphaFoldDB" id="G0MV37"/>
<dbReference type="HOGENOM" id="CLU_086152_0_0_1"/>
<name>G0MV37_CAEBE</name>
<dbReference type="eggNOG" id="KOG2177">
    <property type="taxonomic scope" value="Eukaryota"/>
</dbReference>